<organism evidence="2 3">
    <name type="scientific">Companilactobacillus huachuanensis</name>
    <dbReference type="NCBI Taxonomy" id="2559914"/>
    <lineage>
        <taxon>Bacteria</taxon>
        <taxon>Bacillati</taxon>
        <taxon>Bacillota</taxon>
        <taxon>Bacilli</taxon>
        <taxon>Lactobacillales</taxon>
        <taxon>Lactobacillaceae</taxon>
        <taxon>Companilactobacillus</taxon>
    </lineage>
</organism>
<dbReference type="SUPFAM" id="SSF54523">
    <property type="entry name" value="Pili subunits"/>
    <property type="match status" value="1"/>
</dbReference>
<reference evidence="3" key="1">
    <citation type="journal article" date="2019" name="Int. J. Syst. Evol. Microbiol.">
        <title>The Global Catalogue of Microorganisms (GCM) 10K type strain sequencing project: providing services to taxonomists for standard genome sequencing and annotation.</title>
        <authorList>
            <consortium name="The Broad Institute Genomics Platform"/>
            <consortium name="The Broad Institute Genome Sequencing Center for Infectious Disease"/>
            <person name="Wu L."/>
            <person name="Ma J."/>
        </authorList>
    </citation>
    <scope>NUCLEOTIDE SEQUENCE [LARGE SCALE GENOMIC DNA]</scope>
    <source>
        <strain evidence="3">CCM 8927</strain>
    </source>
</reference>
<keyword evidence="1" id="KW-0472">Membrane</keyword>
<name>A0ABW1RPS0_9LACO</name>
<protein>
    <recommendedName>
        <fullName evidence="4">Prepilin-type N-terminal cleavage/methylation domain-containing protein</fullName>
    </recommendedName>
</protein>
<evidence type="ECO:0000313" key="3">
    <source>
        <dbReference type="Proteomes" id="UP001596288"/>
    </source>
</evidence>
<accession>A0ABW1RPS0</accession>
<keyword evidence="1" id="KW-0812">Transmembrane</keyword>
<evidence type="ECO:0000313" key="2">
    <source>
        <dbReference type="EMBL" id="MFC6176993.1"/>
    </source>
</evidence>
<keyword evidence="3" id="KW-1185">Reference proteome</keyword>
<evidence type="ECO:0000256" key="1">
    <source>
        <dbReference type="SAM" id="Phobius"/>
    </source>
</evidence>
<sequence>MKKVQNLGNMRLLRQSPRLGFTLLETVIGLGIFCLLTTVSLYNLKDYQARLEEKQSLEWFKDTFKGAFNHAYLTHHSSKFMIDNKNTIIFDISAENKKTKEIKRKLPSTMSFNENSQKEYTISSSGQASPVTITIKSTLTNKTYKYTVQLGWGEIIEEKT</sequence>
<dbReference type="EMBL" id="JBHSSF010000020">
    <property type="protein sequence ID" value="MFC6176993.1"/>
    <property type="molecule type" value="Genomic_DNA"/>
</dbReference>
<evidence type="ECO:0008006" key="4">
    <source>
        <dbReference type="Google" id="ProtNLM"/>
    </source>
</evidence>
<gene>
    <name evidence="2" type="ORF">ACFQAV_09080</name>
</gene>
<comment type="caution">
    <text evidence="2">The sequence shown here is derived from an EMBL/GenBank/DDBJ whole genome shotgun (WGS) entry which is preliminary data.</text>
</comment>
<dbReference type="Proteomes" id="UP001596288">
    <property type="component" value="Unassembled WGS sequence"/>
</dbReference>
<proteinExistence type="predicted"/>
<dbReference type="InterPro" id="IPR045584">
    <property type="entry name" value="Pilin-like"/>
</dbReference>
<feature type="transmembrane region" description="Helical" evidence="1">
    <location>
        <begin position="21"/>
        <end position="42"/>
    </location>
</feature>
<keyword evidence="1" id="KW-1133">Transmembrane helix</keyword>